<keyword evidence="3 8" id="KW-0813">Transport</keyword>
<feature type="transmembrane region" description="Helical" evidence="8">
    <location>
        <begin position="403"/>
        <end position="421"/>
    </location>
</feature>
<dbReference type="InterPro" id="IPR014024">
    <property type="entry name" value="Auxin_eff_plant"/>
</dbReference>
<comment type="function">
    <text evidence="8">May act as a component of the auxin efflux carrier.</text>
</comment>
<evidence type="ECO:0000313" key="10">
    <source>
        <dbReference type="Proteomes" id="UP001189624"/>
    </source>
</evidence>
<dbReference type="AlphaFoldDB" id="A0AA86T2U8"/>
<dbReference type="GO" id="GO:0005783">
    <property type="term" value="C:endoplasmic reticulum"/>
    <property type="evidence" value="ECO:0007669"/>
    <property type="project" value="TreeGrafter"/>
</dbReference>
<feature type="transmembrane region" description="Helical" evidence="8">
    <location>
        <begin position="71"/>
        <end position="92"/>
    </location>
</feature>
<sequence length="526" mass="58202">MIKGKDLYDVLAAIVPLYVALILAYGSVRWWKIFTPEQCSGINRYVSVFAVPFLSFHFISTNNPYTMNFRFLAVDSLQKVVVLVALALWNTFTKRASIDWTITLFSLSTLPNTLIMGIPLLSAMYGDFTASLMIQIVVFQSVIWYTLLLFMFEYRGAKLLISEQFPDTAGAISSVRVDSNVGSLSGRQILQTNAEIGEDGNLHVVVRSMSRSVSVASNLTGIQIYSVESSIEPRLRNSNFSATDLHPHGLKREGMLKMHDKGFSRSKSVGHDLASQYPSLKPTGSNHGGQRNKGLHMFVWSSRASSPTSDVNVRHAANNRVDSSDFGTMGSLKGADFANETAASKDVDEEVEIEGMEDPVLGRKTKKKIEGDSNRRHEMPRASVMIKLILTMVWRNLMRNPNTYASVLGLVWSLIFFRWNMKMPSIIKASIEILSNTGLGMAMFSLGLFMGLQPKMMTCGKTRAMISMVVKFLVGPMLILATSKAIGINGVLLRVVVVQAALPQGLVPFIFAKEYNLHADILSTAE</sequence>
<proteinExistence type="inferred from homology"/>
<dbReference type="Proteomes" id="UP001189624">
    <property type="component" value="Chromosome 9"/>
</dbReference>
<name>A0AA86T2U8_9FABA</name>
<keyword evidence="7 8" id="KW-0927">Auxin signaling pathway</keyword>
<comment type="similarity">
    <text evidence="2 8">Belongs to the auxin efflux carrier (TC 2.A.69.1) family.</text>
</comment>
<evidence type="ECO:0000256" key="5">
    <source>
        <dbReference type="ARBA" id="ARBA00022989"/>
    </source>
</evidence>
<evidence type="ECO:0000256" key="8">
    <source>
        <dbReference type="RuleBase" id="RU362108"/>
    </source>
</evidence>
<dbReference type="PANTHER" id="PTHR31752:SF4">
    <property type="entry name" value="AUXIN EFFLUX CARRIER COMPONENT 2"/>
    <property type="match status" value="1"/>
</dbReference>
<dbReference type="GO" id="GO:0009734">
    <property type="term" value="P:auxin-activated signaling pathway"/>
    <property type="evidence" value="ECO:0007669"/>
    <property type="project" value="UniProtKB-UniRule"/>
</dbReference>
<feature type="transmembrane region" description="Helical" evidence="8">
    <location>
        <begin position="433"/>
        <end position="452"/>
    </location>
</feature>
<comment type="caution">
    <text evidence="8">Lacks conserved residue(s) required for the propagation of feature annotation.</text>
</comment>
<dbReference type="InterPro" id="IPR051107">
    <property type="entry name" value="Auxin_Efflux_Carrier"/>
</dbReference>
<evidence type="ECO:0000256" key="6">
    <source>
        <dbReference type="ARBA" id="ARBA00023136"/>
    </source>
</evidence>
<dbReference type="NCBIfam" id="TIGR00946">
    <property type="entry name" value="2a69"/>
    <property type="match status" value="1"/>
</dbReference>
<accession>A0AA86T2U8</accession>
<keyword evidence="4 8" id="KW-0812">Transmembrane</keyword>
<keyword evidence="5 8" id="KW-1133">Transmembrane helix</keyword>
<organism evidence="9 10">
    <name type="scientific">Sphenostylis stenocarpa</name>
    <dbReference type="NCBI Taxonomy" id="92480"/>
    <lineage>
        <taxon>Eukaryota</taxon>
        <taxon>Viridiplantae</taxon>
        <taxon>Streptophyta</taxon>
        <taxon>Embryophyta</taxon>
        <taxon>Tracheophyta</taxon>
        <taxon>Spermatophyta</taxon>
        <taxon>Magnoliopsida</taxon>
        <taxon>eudicotyledons</taxon>
        <taxon>Gunneridae</taxon>
        <taxon>Pentapetalae</taxon>
        <taxon>rosids</taxon>
        <taxon>fabids</taxon>
        <taxon>Fabales</taxon>
        <taxon>Fabaceae</taxon>
        <taxon>Papilionoideae</taxon>
        <taxon>50 kb inversion clade</taxon>
        <taxon>NPAAA clade</taxon>
        <taxon>indigoferoid/millettioid clade</taxon>
        <taxon>Phaseoleae</taxon>
        <taxon>Sphenostylis</taxon>
    </lineage>
</organism>
<evidence type="ECO:0000256" key="3">
    <source>
        <dbReference type="ARBA" id="ARBA00022448"/>
    </source>
</evidence>
<evidence type="ECO:0000313" key="9">
    <source>
        <dbReference type="EMBL" id="CAJ1975829.1"/>
    </source>
</evidence>
<dbReference type="Pfam" id="PF03547">
    <property type="entry name" value="Mem_trans"/>
    <property type="match status" value="1"/>
</dbReference>
<feature type="transmembrane region" description="Helical" evidence="8">
    <location>
        <begin position="12"/>
        <end position="30"/>
    </location>
</feature>
<feature type="transmembrane region" description="Helical" evidence="8">
    <location>
        <begin position="104"/>
        <end position="126"/>
    </location>
</feature>
<evidence type="ECO:0000256" key="1">
    <source>
        <dbReference type="ARBA" id="ARBA00004141"/>
    </source>
</evidence>
<feature type="transmembrane region" description="Helical" evidence="8">
    <location>
        <begin position="464"/>
        <end position="482"/>
    </location>
</feature>
<dbReference type="GO" id="GO:0005886">
    <property type="term" value="C:plasma membrane"/>
    <property type="evidence" value="ECO:0007669"/>
    <property type="project" value="TreeGrafter"/>
</dbReference>
<dbReference type="InterPro" id="IPR004776">
    <property type="entry name" value="Mem_transp_PIN-like"/>
</dbReference>
<evidence type="ECO:0000256" key="4">
    <source>
        <dbReference type="ARBA" id="ARBA00022692"/>
    </source>
</evidence>
<comment type="subcellular location">
    <subcellularLocation>
        <location evidence="1 8">Membrane</location>
        <topology evidence="1 8">Multi-pass membrane protein</topology>
    </subcellularLocation>
</comment>
<feature type="transmembrane region" description="Helical" evidence="8">
    <location>
        <begin position="491"/>
        <end position="511"/>
    </location>
</feature>
<dbReference type="GO" id="GO:0009926">
    <property type="term" value="P:auxin polar transport"/>
    <property type="evidence" value="ECO:0007669"/>
    <property type="project" value="TreeGrafter"/>
</dbReference>
<feature type="transmembrane region" description="Helical" evidence="8">
    <location>
        <begin position="132"/>
        <end position="152"/>
    </location>
</feature>
<evidence type="ECO:0000256" key="2">
    <source>
        <dbReference type="ARBA" id="ARBA00009177"/>
    </source>
</evidence>
<protein>
    <recommendedName>
        <fullName evidence="8">Auxin efflux carrier component</fullName>
    </recommendedName>
</protein>
<dbReference type="EMBL" id="OY731406">
    <property type="protein sequence ID" value="CAJ1975829.1"/>
    <property type="molecule type" value="Genomic_DNA"/>
</dbReference>
<feature type="transmembrane region" description="Helical" evidence="8">
    <location>
        <begin position="42"/>
        <end position="59"/>
    </location>
</feature>
<dbReference type="Gramene" id="rna-AYBTSS11_LOCUS27955">
    <property type="protein sequence ID" value="CAJ1975829.1"/>
    <property type="gene ID" value="gene-AYBTSS11_LOCUS27955"/>
</dbReference>
<dbReference type="GO" id="GO:0010329">
    <property type="term" value="F:auxin efflux transmembrane transporter activity"/>
    <property type="evidence" value="ECO:0007669"/>
    <property type="project" value="TreeGrafter"/>
</dbReference>
<keyword evidence="10" id="KW-1185">Reference proteome</keyword>
<dbReference type="PANTHER" id="PTHR31752">
    <property type="entry name" value="AUXIN EFFLUX CARRIER COMPONENT 1B-RELATED"/>
    <property type="match status" value="1"/>
</dbReference>
<keyword evidence="6 8" id="KW-0472">Membrane</keyword>
<reference evidence="9" key="1">
    <citation type="submission" date="2023-10" db="EMBL/GenBank/DDBJ databases">
        <authorList>
            <person name="Domelevo Entfellner J.-B."/>
        </authorList>
    </citation>
    <scope>NUCLEOTIDE SEQUENCE</scope>
</reference>
<evidence type="ECO:0000256" key="7">
    <source>
        <dbReference type="ARBA" id="ARBA00023294"/>
    </source>
</evidence>
<gene>
    <name evidence="9" type="ORF">AYBTSS11_LOCUS27955</name>
</gene>